<protein>
    <recommendedName>
        <fullName evidence="4">PDZ domain-containing protein</fullName>
    </recommendedName>
</protein>
<evidence type="ECO:0000313" key="2">
    <source>
        <dbReference type="EMBL" id="GCC18380.1"/>
    </source>
</evidence>
<dbReference type="EMBL" id="BEZZ01001411">
    <property type="protein sequence ID" value="GCC18380.1"/>
    <property type="molecule type" value="Genomic_DNA"/>
</dbReference>
<dbReference type="AlphaFoldDB" id="A0A401RJS3"/>
<dbReference type="Gene3D" id="2.30.42.10">
    <property type="match status" value="1"/>
</dbReference>
<sequence>MAGGGVRTKGAAAASAAPEEQAMGEQQRRAAEGSRCVEVALSGGAPWGFTLRGGREHKEPLLITKSQVARRIVVTSCVSELENAGSVLIMKRRYVLKVVYGECFNGVMLTCGVLFKAFRAAVSG</sequence>
<evidence type="ECO:0008006" key="4">
    <source>
        <dbReference type="Google" id="ProtNLM"/>
    </source>
</evidence>
<keyword evidence="3" id="KW-1185">Reference proteome</keyword>
<organism evidence="2 3">
    <name type="scientific">Chiloscyllium punctatum</name>
    <name type="common">Brownbanded bambooshark</name>
    <name type="synonym">Hemiscyllium punctatum</name>
    <dbReference type="NCBI Taxonomy" id="137246"/>
    <lineage>
        <taxon>Eukaryota</taxon>
        <taxon>Metazoa</taxon>
        <taxon>Chordata</taxon>
        <taxon>Craniata</taxon>
        <taxon>Vertebrata</taxon>
        <taxon>Chondrichthyes</taxon>
        <taxon>Elasmobranchii</taxon>
        <taxon>Galeomorphii</taxon>
        <taxon>Galeoidea</taxon>
        <taxon>Orectolobiformes</taxon>
        <taxon>Hemiscylliidae</taxon>
        <taxon>Chiloscyllium</taxon>
    </lineage>
</organism>
<proteinExistence type="predicted"/>
<reference evidence="2 3" key="1">
    <citation type="journal article" date="2018" name="Nat. Ecol. Evol.">
        <title>Shark genomes provide insights into elasmobranch evolution and the origin of vertebrates.</title>
        <authorList>
            <person name="Hara Y"/>
            <person name="Yamaguchi K"/>
            <person name="Onimaru K"/>
            <person name="Kadota M"/>
            <person name="Koyanagi M"/>
            <person name="Keeley SD"/>
            <person name="Tatsumi K"/>
            <person name="Tanaka K"/>
            <person name="Motone F"/>
            <person name="Kageyama Y"/>
            <person name="Nozu R"/>
            <person name="Adachi N"/>
            <person name="Nishimura O"/>
            <person name="Nakagawa R"/>
            <person name="Tanegashima C"/>
            <person name="Kiyatake I"/>
            <person name="Matsumoto R"/>
            <person name="Murakumo K"/>
            <person name="Nishida K"/>
            <person name="Terakita A"/>
            <person name="Kuratani S"/>
            <person name="Sato K"/>
            <person name="Hyodo S Kuraku.S."/>
        </authorList>
    </citation>
    <scope>NUCLEOTIDE SEQUENCE [LARGE SCALE GENOMIC DNA]</scope>
</reference>
<evidence type="ECO:0000256" key="1">
    <source>
        <dbReference type="SAM" id="MobiDB-lite"/>
    </source>
</evidence>
<dbReference type="InterPro" id="IPR036034">
    <property type="entry name" value="PDZ_sf"/>
</dbReference>
<dbReference type="OrthoDB" id="10063560at2759"/>
<evidence type="ECO:0000313" key="3">
    <source>
        <dbReference type="Proteomes" id="UP000287033"/>
    </source>
</evidence>
<feature type="region of interest" description="Disordered" evidence="1">
    <location>
        <begin position="1"/>
        <end position="30"/>
    </location>
</feature>
<accession>A0A401RJS3</accession>
<comment type="caution">
    <text evidence="2">The sequence shown here is derived from an EMBL/GenBank/DDBJ whole genome shotgun (WGS) entry which is preliminary data.</text>
</comment>
<gene>
    <name evidence="2" type="ORF">chiPu_0017917</name>
</gene>
<dbReference type="Proteomes" id="UP000287033">
    <property type="component" value="Unassembled WGS sequence"/>
</dbReference>
<name>A0A401RJS3_CHIPU</name>